<protein>
    <submittedName>
        <fullName evidence="2">DUF3592 domain-containing protein</fullName>
    </submittedName>
</protein>
<keyword evidence="3" id="KW-1185">Reference proteome</keyword>
<comment type="caution">
    <text evidence="2">The sequence shown here is derived from an EMBL/GenBank/DDBJ whole genome shotgun (WGS) entry which is preliminary data.</text>
</comment>
<feature type="transmembrane region" description="Helical" evidence="1">
    <location>
        <begin position="134"/>
        <end position="157"/>
    </location>
</feature>
<keyword evidence="1" id="KW-0472">Membrane</keyword>
<evidence type="ECO:0000313" key="3">
    <source>
        <dbReference type="Proteomes" id="UP001551658"/>
    </source>
</evidence>
<keyword evidence="1" id="KW-1133">Transmembrane helix</keyword>
<evidence type="ECO:0000313" key="2">
    <source>
        <dbReference type="EMBL" id="MEV0368055.1"/>
    </source>
</evidence>
<sequence>MVAPPVADPEPGVELLPAPDPAARSARAERLRKVCVGVVITAVSVSVLVVLLFLAAWRNDYLIESDKGETTGEVLSAGRLRSAVMYVTPDGVTHNPKVGVLYPTNLTAGERINVEYSRADPDLVRVAGRDVRVAVLPALSVLAVTWALTLPALWLLMRAATGSMSVRPIFDPASYRRRVPGGRDRSD</sequence>
<dbReference type="Proteomes" id="UP001551658">
    <property type="component" value="Unassembled WGS sequence"/>
</dbReference>
<keyword evidence="1" id="KW-0812">Transmembrane</keyword>
<dbReference type="RefSeq" id="WP_357988544.1">
    <property type="nucleotide sequence ID" value="NZ_JBFAIH010000049.1"/>
</dbReference>
<reference evidence="2 3" key="1">
    <citation type="submission" date="2024-06" db="EMBL/GenBank/DDBJ databases">
        <title>The Natural Products Discovery Center: Release of the First 8490 Sequenced Strains for Exploring Actinobacteria Biosynthetic Diversity.</title>
        <authorList>
            <person name="Kalkreuter E."/>
            <person name="Kautsar S.A."/>
            <person name="Yang D."/>
            <person name="Bader C.D."/>
            <person name="Teijaro C.N."/>
            <person name="Fluegel L."/>
            <person name="Davis C.M."/>
            <person name="Simpson J.R."/>
            <person name="Lauterbach L."/>
            <person name="Steele A.D."/>
            <person name="Gui C."/>
            <person name="Meng S."/>
            <person name="Li G."/>
            <person name="Viehrig K."/>
            <person name="Ye F."/>
            <person name="Su P."/>
            <person name="Kiefer A.F."/>
            <person name="Nichols A."/>
            <person name="Cepeda A.J."/>
            <person name="Yan W."/>
            <person name="Fan B."/>
            <person name="Jiang Y."/>
            <person name="Adhikari A."/>
            <person name="Zheng C.-J."/>
            <person name="Schuster L."/>
            <person name="Cowan T.M."/>
            <person name="Smanski M.J."/>
            <person name="Chevrette M.G."/>
            <person name="De Carvalho L.P.S."/>
            <person name="Shen B."/>
        </authorList>
    </citation>
    <scope>NUCLEOTIDE SEQUENCE [LARGE SCALE GENOMIC DNA]</scope>
    <source>
        <strain evidence="2 3">NPDC050671</strain>
    </source>
</reference>
<evidence type="ECO:0000256" key="1">
    <source>
        <dbReference type="SAM" id="Phobius"/>
    </source>
</evidence>
<accession>A0ABV3FKB6</accession>
<gene>
    <name evidence="2" type="ORF">AB0H72_35765</name>
</gene>
<feature type="transmembrane region" description="Helical" evidence="1">
    <location>
        <begin position="34"/>
        <end position="57"/>
    </location>
</feature>
<organism evidence="2 3">
    <name type="scientific">Nocardia fusca</name>
    <dbReference type="NCBI Taxonomy" id="941183"/>
    <lineage>
        <taxon>Bacteria</taxon>
        <taxon>Bacillati</taxon>
        <taxon>Actinomycetota</taxon>
        <taxon>Actinomycetes</taxon>
        <taxon>Mycobacteriales</taxon>
        <taxon>Nocardiaceae</taxon>
        <taxon>Nocardia</taxon>
    </lineage>
</organism>
<dbReference type="EMBL" id="JBFAIH010000049">
    <property type="protein sequence ID" value="MEV0368055.1"/>
    <property type="molecule type" value="Genomic_DNA"/>
</dbReference>
<proteinExistence type="predicted"/>
<name>A0ABV3FKB6_9NOCA</name>